<reference evidence="2" key="1">
    <citation type="submission" date="2023-06" db="EMBL/GenBank/DDBJ databases">
        <authorList>
            <consortium name="Lawrence Berkeley National Laboratory"/>
            <person name="Ahrendt S."/>
            <person name="Sahu N."/>
            <person name="Indic B."/>
            <person name="Wong-Bajracharya J."/>
            <person name="Merenyi Z."/>
            <person name="Ke H.-M."/>
            <person name="Monk M."/>
            <person name="Kocsube S."/>
            <person name="Drula E."/>
            <person name="Lipzen A."/>
            <person name="Balint B."/>
            <person name="Henrissat B."/>
            <person name="Andreopoulos B."/>
            <person name="Martin F.M."/>
            <person name="Harder C.B."/>
            <person name="Rigling D."/>
            <person name="Ford K.L."/>
            <person name="Foster G.D."/>
            <person name="Pangilinan J."/>
            <person name="Papanicolaou A."/>
            <person name="Barry K."/>
            <person name="LaButti K."/>
            <person name="Viragh M."/>
            <person name="Koriabine M."/>
            <person name="Yan M."/>
            <person name="Riley R."/>
            <person name="Champramary S."/>
            <person name="Plett K.L."/>
            <person name="Tsai I.J."/>
            <person name="Slot J."/>
            <person name="Sipos G."/>
            <person name="Plett J."/>
            <person name="Nagy L.G."/>
            <person name="Grigoriev I.V."/>
        </authorList>
    </citation>
    <scope>NUCLEOTIDE SEQUENCE</scope>
    <source>
        <strain evidence="2">ICMP 16352</strain>
    </source>
</reference>
<dbReference type="AlphaFoldDB" id="A0AA39UGJ1"/>
<evidence type="ECO:0000256" key="1">
    <source>
        <dbReference type="SAM" id="MobiDB-lite"/>
    </source>
</evidence>
<accession>A0AA39UGJ1</accession>
<keyword evidence="3" id="KW-1185">Reference proteome</keyword>
<name>A0AA39UGJ1_9AGAR</name>
<evidence type="ECO:0000313" key="2">
    <source>
        <dbReference type="EMBL" id="KAK0488487.1"/>
    </source>
</evidence>
<organism evidence="2 3">
    <name type="scientific">Armillaria novae-zelandiae</name>
    <dbReference type="NCBI Taxonomy" id="153914"/>
    <lineage>
        <taxon>Eukaryota</taxon>
        <taxon>Fungi</taxon>
        <taxon>Dikarya</taxon>
        <taxon>Basidiomycota</taxon>
        <taxon>Agaricomycotina</taxon>
        <taxon>Agaricomycetes</taxon>
        <taxon>Agaricomycetidae</taxon>
        <taxon>Agaricales</taxon>
        <taxon>Marasmiineae</taxon>
        <taxon>Physalacriaceae</taxon>
        <taxon>Armillaria</taxon>
    </lineage>
</organism>
<sequence>MSLRRWVLNSGFNGHDEFFSATWFLNSFNFFSLSGRSSSSVFRRFLLPYVSVITPFVCIDSFDLPKVNLKPFEVEVHISATKASAFYRASVPMAAASGTPTPSTSHTNPSATCITPKNEGAPSGPRRIHCTSYPDTSIFEASETVRTPFYLSGCLSAERPTAHYPTSSAGMPENPRHRSFRK</sequence>
<proteinExistence type="predicted"/>
<feature type="region of interest" description="Disordered" evidence="1">
    <location>
        <begin position="161"/>
        <end position="182"/>
    </location>
</feature>
<dbReference type="EMBL" id="JAUEPR010000002">
    <property type="protein sequence ID" value="KAK0488487.1"/>
    <property type="molecule type" value="Genomic_DNA"/>
</dbReference>
<protein>
    <submittedName>
        <fullName evidence="2">Uncharacterized protein</fullName>
    </submittedName>
</protein>
<dbReference type="Proteomes" id="UP001175227">
    <property type="component" value="Unassembled WGS sequence"/>
</dbReference>
<comment type="caution">
    <text evidence="2">The sequence shown here is derived from an EMBL/GenBank/DDBJ whole genome shotgun (WGS) entry which is preliminary data.</text>
</comment>
<gene>
    <name evidence="2" type="ORF">IW261DRAFT_1439659</name>
</gene>
<evidence type="ECO:0000313" key="3">
    <source>
        <dbReference type="Proteomes" id="UP001175227"/>
    </source>
</evidence>